<feature type="transmembrane region" description="Helical" evidence="7">
    <location>
        <begin position="12"/>
        <end position="34"/>
    </location>
</feature>
<evidence type="ECO:0000256" key="2">
    <source>
        <dbReference type="ARBA" id="ARBA00022448"/>
    </source>
</evidence>
<comment type="subcellular location">
    <subcellularLocation>
        <location evidence="1 7">Cell membrane</location>
        <topology evidence="1 7">Multi-pass membrane protein</topology>
    </subcellularLocation>
</comment>
<evidence type="ECO:0000256" key="6">
    <source>
        <dbReference type="ARBA" id="ARBA00023136"/>
    </source>
</evidence>
<dbReference type="InterPro" id="IPR000515">
    <property type="entry name" value="MetI-like"/>
</dbReference>
<proteinExistence type="inferred from homology"/>
<sequence length="273" mass="30262">MTHGKLQRSLANAVLLLTALMMVVPMLLVVNIALKSREEFLNYPLQPVGSPQWQNFTEVWKQAEMSTYFANSLIYAVAVPLITCLISGMAAYPIARNHFRGAGFIYLVFLSALFLPVALVPLFFIMKYLGFINTYYGYVLLMVGNSLSVAIFIFVAFVKGIPRELDDAAAIDGCGYFRFIFTVVLPLMKPSLATVAMLGAIGTWNDFINPYLFLSDREMRPLTAGLYLFFGQYSTDWTFLAAGIIVVVAPLFAVYVFLQKFIVSGVTSGAIKG</sequence>
<dbReference type="PANTHER" id="PTHR43744:SF8">
    <property type="entry name" value="SN-GLYCEROL-3-PHOSPHATE TRANSPORT SYSTEM PERMEASE PROTEIN UGPE"/>
    <property type="match status" value="1"/>
</dbReference>
<evidence type="ECO:0000256" key="7">
    <source>
        <dbReference type="RuleBase" id="RU363032"/>
    </source>
</evidence>
<evidence type="ECO:0000256" key="4">
    <source>
        <dbReference type="ARBA" id="ARBA00022692"/>
    </source>
</evidence>
<dbReference type="SUPFAM" id="SSF161098">
    <property type="entry name" value="MetI-like"/>
    <property type="match status" value="1"/>
</dbReference>
<feature type="domain" description="ABC transmembrane type-1" evidence="8">
    <location>
        <begin position="69"/>
        <end position="258"/>
    </location>
</feature>
<keyword evidence="4 7" id="KW-0812">Transmembrane</keyword>
<keyword evidence="10" id="KW-1185">Reference proteome</keyword>
<dbReference type="InterPro" id="IPR035906">
    <property type="entry name" value="MetI-like_sf"/>
</dbReference>
<evidence type="ECO:0000256" key="5">
    <source>
        <dbReference type="ARBA" id="ARBA00022989"/>
    </source>
</evidence>
<evidence type="ECO:0000313" key="9">
    <source>
        <dbReference type="EMBL" id="MFC5406977.1"/>
    </source>
</evidence>
<keyword evidence="3" id="KW-1003">Cell membrane</keyword>
<evidence type="ECO:0000256" key="3">
    <source>
        <dbReference type="ARBA" id="ARBA00022475"/>
    </source>
</evidence>
<feature type="transmembrane region" description="Helical" evidence="7">
    <location>
        <begin position="104"/>
        <end position="129"/>
    </location>
</feature>
<feature type="transmembrane region" description="Helical" evidence="7">
    <location>
        <begin position="179"/>
        <end position="204"/>
    </location>
</feature>
<keyword evidence="5 7" id="KW-1133">Transmembrane helix</keyword>
<protein>
    <submittedName>
        <fullName evidence="9">Carbohydrate ABC transporter permease</fullName>
    </submittedName>
</protein>
<feature type="transmembrane region" description="Helical" evidence="7">
    <location>
        <begin position="237"/>
        <end position="258"/>
    </location>
</feature>
<gene>
    <name evidence="9" type="ORF">ACFPOF_29985</name>
</gene>
<reference evidence="10" key="1">
    <citation type="journal article" date="2019" name="Int. J. Syst. Evol. Microbiol.">
        <title>The Global Catalogue of Microorganisms (GCM) 10K type strain sequencing project: providing services to taxonomists for standard genome sequencing and annotation.</title>
        <authorList>
            <consortium name="The Broad Institute Genomics Platform"/>
            <consortium name="The Broad Institute Genome Sequencing Center for Infectious Disease"/>
            <person name="Wu L."/>
            <person name="Ma J."/>
        </authorList>
    </citation>
    <scope>NUCLEOTIDE SEQUENCE [LARGE SCALE GENOMIC DNA]</scope>
    <source>
        <strain evidence="10">CGMCC 1.18575</strain>
    </source>
</reference>
<organism evidence="9 10">
    <name type="scientific">Cohnella soli</name>
    <dbReference type="NCBI Taxonomy" id="425005"/>
    <lineage>
        <taxon>Bacteria</taxon>
        <taxon>Bacillati</taxon>
        <taxon>Bacillota</taxon>
        <taxon>Bacilli</taxon>
        <taxon>Bacillales</taxon>
        <taxon>Paenibacillaceae</taxon>
        <taxon>Cohnella</taxon>
    </lineage>
</organism>
<name>A0ABW0I4F1_9BACL</name>
<dbReference type="Proteomes" id="UP001596113">
    <property type="component" value="Unassembled WGS sequence"/>
</dbReference>
<accession>A0ABW0I4F1</accession>
<dbReference type="PROSITE" id="PS50928">
    <property type="entry name" value="ABC_TM1"/>
    <property type="match status" value="1"/>
</dbReference>
<evidence type="ECO:0000313" key="10">
    <source>
        <dbReference type="Proteomes" id="UP001596113"/>
    </source>
</evidence>
<dbReference type="CDD" id="cd06261">
    <property type="entry name" value="TM_PBP2"/>
    <property type="match status" value="1"/>
</dbReference>
<dbReference type="EMBL" id="JBHSMI010000067">
    <property type="protein sequence ID" value="MFC5406977.1"/>
    <property type="molecule type" value="Genomic_DNA"/>
</dbReference>
<keyword evidence="6 7" id="KW-0472">Membrane</keyword>
<feature type="transmembrane region" description="Helical" evidence="7">
    <location>
        <begin position="73"/>
        <end position="92"/>
    </location>
</feature>
<evidence type="ECO:0000259" key="8">
    <source>
        <dbReference type="PROSITE" id="PS50928"/>
    </source>
</evidence>
<dbReference type="PANTHER" id="PTHR43744">
    <property type="entry name" value="ABC TRANSPORTER PERMEASE PROTEIN MG189-RELATED-RELATED"/>
    <property type="match status" value="1"/>
</dbReference>
<dbReference type="Gene3D" id="1.10.3720.10">
    <property type="entry name" value="MetI-like"/>
    <property type="match status" value="1"/>
</dbReference>
<evidence type="ECO:0000256" key="1">
    <source>
        <dbReference type="ARBA" id="ARBA00004651"/>
    </source>
</evidence>
<comment type="caution">
    <text evidence="9">The sequence shown here is derived from an EMBL/GenBank/DDBJ whole genome shotgun (WGS) entry which is preliminary data.</text>
</comment>
<dbReference type="RefSeq" id="WP_378139234.1">
    <property type="nucleotide sequence ID" value="NZ_JBHSMI010000067.1"/>
</dbReference>
<feature type="transmembrane region" description="Helical" evidence="7">
    <location>
        <begin position="135"/>
        <end position="158"/>
    </location>
</feature>
<dbReference type="Pfam" id="PF00528">
    <property type="entry name" value="BPD_transp_1"/>
    <property type="match status" value="1"/>
</dbReference>
<keyword evidence="2 7" id="KW-0813">Transport</keyword>
<comment type="similarity">
    <text evidence="7">Belongs to the binding-protein-dependent transport system permease family.</text>
</comment>